<keyword evidence="6" id="KW-1185">Reference proteome</keyword>
<reference evidence="5" key="1">
    <citation type="submission" date="2022-10" db="EMBL/GenBank/DDBJ databases">
        <authorList>
            <person name="Hyden B.L."/>
            <person name="Feng K."/>
            <person name="Yates T."/>
            <person name="Jawdy S."/>
            <person name="Smart L.B."/>
            <person name="Muchero W."/>
        </authorList>
    </citation>
    <scope>NUCLEOTIDE SEQUENCE</scope>
    <source>
        <tissue evidence="5">Shoot tip</tissue>
    </source>
</reference>
<dbReference type="Proteomes" id="UP001141253">
    <property type="component" value="Chromosome 5"/>
</dbReference>
<dbReference type="SUPFAM" id="SSF46689">
    <property type="entry name" value="Homeodomain-like"/>
    <property type="match status" value="1"/>
</dbReference>
<evidence type="ECO:0000259" key="4">
    <source>
        <dbReference type="PROSITE" id="PS51294"/>
    </source>
</evidence>
<protein>
    <recommendedName>
        <fullName evidence="7">MYB transcription factor</fullName>
    </recommendedName>
</protein>
<evidence type="ECO:0000256" key="1">
    <source>
        <dbReference type="ARBA" id="ARBA00004123"/>
    </source>
</evidence>
<evidence type="ECO:0000256" key="2">
    <source>
        <dbReference type="ARBA" id="ARBA00023242"/>
    </source>
</evidence>
<evidence type="ECO:0000313" key="5">
    <source>
        <dbReference type="EMBL" id="KAJ6398716.1"/>
    </source>
</evidence>
<name>A0ABQ9CG67_9ROSI</name>
<evidence type="ECO:0000313" key="6">
    <source>
        <dbReference type="Proteomes" id="UP001141253"/>
    </source>
</evidence>
<proteinExistence type="predicted"/>
<dbReference type="InterPro" id="IPR009057">
    <property type="entry name" value="Homeodomain-like_sf"/>
</dbReference>
<feature type="domain" description="Myb-like" evidence="3">
    <location>
        <begin position="170"/>
        <end position="214"/>
    </location>
</feature>
<evidence type="ECO:0008006" key="7">
    <source>
        <dbReference type="Google" id="ProtNLM"/>
    </source>
</evidence>
<sequence length="226" mass="24536">MEKSKRKNKKGVISEEDISTLLQRYTATTILVLLQEVAQFDGVKIDWNALAKKTTTGISNAREFQVLWRHLSYRHMLPEKFDDGAHPLDDDSDLDSELEAFPSVTSEASSEAAACVKVLIASGIPSHPNSAAGMNITVPVSIQKLSLPAASFGGGADVIDANGSGSGTFPPRRKRKPWSEAEDMELISAMQKFGEGNWANIVKGNFEGHRTASQLSQAGKKHRLDA</sequence>
<dbReference type="PROSITE" id="PS50090">
    <property type="entry name" value="MYB_LIKE"/>
    <property type="match status" value="1"/>
</dbReference>
<dbReference type="PANTHER" id="PTHR47206">
    <property type="entry name" value="HOMEODOMAIN-LIKE SUPERFAMILY PROTEIN"/>
    <property type="match status" value="1"/>
</dbReference>
<comment type="caution">
    <text evidence="5">The sequence shown here is derived from an EMBL/GenBank/DDBJ whole genome shotgun (WGS) entry which is preliminary data.</text>
</comment>
<dbReference type="PROSITE" id="PS51294">
    <property type="entry name" value="HTH_MYB"/>
    <property type="match status" value="1"/>
</dbReference>
<dbReference type="Gene3D" id="1.10.10.60">
    <property type="entry name" value="Homeodomain-like"/>
    <property type="match status" value="1"/>
</dbReference>
<reference evidence="5" key="2">
    <citation type="journal article" date="2023" name="Int. J. Mol. Sci.">
        <title>De Novo Assembly and Annotation of 11 Diverse Shrub Willow (Salix) Genomes Reveals Novel Gene Organization in Sex-Linked Regions.</title>
        <authorList>
            <person name="Hyden B."/>
            <person name="Feng K."/>
            <person name="Yates T.B."/>
            <person name="Jawdy S."/>
            <person name="Cereghino C."/>
            <person name="Smart L.B."/>
            <person name="Muchero W."/>
        </authorList>
    </citation>
    <scope>NUCLEOTIDE SEQUENCE</scope>
    <source>
        <tissue evidence="5">Shoot tip</tissue>
    </source>
</reference>
<evidence type="ECO:0000259" key="3">
    <source>
        <dbReference type="PROSITE" id="PS50090"/>
    </source>
</evidence>
<keyword evidence="2" id="KW-0539">Nucleus</keyword>
<dbReference type="CDD" id="cd11660">
    <property type="entry name" value="SANT_TRF"/>
    <property type="match status" value="1"/>
</dbReference>
<dbReference type="InterPro" id="IPR017930">
    <property type="entry name" value="Myb_dom"/>
</dbReference>
<organism evidence="5 6">
    <name type="scientific">Salix suchowensis</name>
    <dbReference type="NCBI Taxonomy" id="1278906"/>
    <lineage>
        <taxon>Eukaryota</taxon>
        <taxon>Viridiplantae</taxon>
        <taxon>Streptophyta</taxon>
        <taxon>Embryophyta</taxon>
        <taxon>Tracheophyta</taxon>
        <taxon>Spermatophyta</taxon>
        <taxon>Magnoliopsida</taxon>
        <taxon>eudicotyledons</taxon>
        <taxon>Gunneridae</taxon>
        <taxon>Pentapetalae</taxon>
        <taxon>rosids</taxon>
        <taxon>fabids</taxon>
        <taxon>Malpighiales</taxon>
        <taxon>Salicaceae</taxon>
        <taxon>Saliceae</taxon>
        <taxon>Salix</taxon>
    </lineage>
</organism>
<dbReference type="EMBL" id="JAPFFI010000003">
    <property type="protein sequence ID" value="KAJ6398716.1"/>
    <property type="molecule type" value="Genomic_DNA"/>
</dbReference>
<comment type="subcellular location">
    <subcellularLocation>
        <location evidence="1">Nucleus</location>
    </subcellularLocation>
</comment>
<gene>
    <name evidence="5" type="ORF">OIU77_019480</name>
</gene>
<dbReference type="Pfam" id="PF00249">
    <property type="entry name" value="Myb_DNA-binding"/>
    <property type="match status" value="1"/>
</dbReference>
<dbReference type="InterPro" id="IPR001005">
    <property type="entry name" value="SANT/Myb"/>
</dbReference>
<accession>A0ABQ9CG67</accession>
<feature type="domain" description="HTH myb-type" evidence="4">
    <location>
        <begin position="171"/>
        <end position="203"/>
    </location>
</feature>
<dbReference type="PANTHER" id="PTHR47206:SF1">
    <property type="entry name" value="HOMEODOMAIN-LIKE SUPERFAMILY PROTEIN"/>
    <property type="match status" value="1"/>
</dbReference>